<gene>
    <name evidence="1" type="ORF">S12H4_42111</name>
</gene>
<dbReference type="EMBL" id="BARW01025735">
    <property type="protein sequence ID" value="GAJ11843.1"/>
    <property type="molecule type" value="Genomic_DNA"/>
</dbReference>
<accession>X1U2P7</accession>
<reference evidence="1" key="1">
    <citation type="journal article" date="2014" name="Front. Microbiol.">
        <title>High frequency of phylogenetically diverse reductive dehalogenase-homologous genes in deep subseafloor sedimentary metagenomes.</title>
        <authorList>
            <person name="Kawai M."/>
            <person name="Futagami T."/>
            <person name="Toyoda A."/>
            <person name="Takaki Y."/>
            <person name="Nishi S."/>
            <person name="Hori S."/>
            <person name="Arai W."/>
            <person name="Tsubouchi T."/>
            <person name="Morono Y."/>
            <person name="Uchiyama I."/>
            <person name="Ito T."/>
            <person name="Fujiyama A."/>
            <person name="Inagaki F."/>
            <person name="Takami H."/>
        </authorList>
    </citation>
    <scope>NUCLEOTIDE SEQUENCE</scope>
    <source>
        <strain evidence="1">Expedition CK06-06</strain>
    </source>
</reference>
<evidence type="ECO:0000313" key="1">
    <source>
        <dbReference type="EMBL" id="GAJ11843.1"/>
    </source>
</evidence>
<comment type="caution">
    <text evidence="1">The sequence shown here is derived from an EMBL/GenBank/DDBJ whole genome shotgun (WGS) entry which is preliminary data.</text>
</comment>
<protein>
    <submittedName>
        <fullName evidence="1">Uncharacterized protein</fullName>
    </submittedName>
</protein>
<dbReference type="AlphaFoldDB" id="X1U2P7"/>
<feature type="non-terminal residue" evidence="1">
    <location>
        <position position="155"/>
    </location>
</feature>
<organism evidence="1">
    <name type="scientific">marine sediment metagenome</name>
    <dbReference type="NCBI Taxonomy" id="412755"/>
    <lineage>
        <taxon>unclassified sequences</taxon>
        <taxon>metagenomes</taxon>
        <taxon>ecological metagenomes</taxon>
    </lineage>
</organism>
<name>X1U2P7_9ZZZZ</name>
<sequence>MSSTIINKSLSVKTIPFGNFSDKIIEYAATTFSPIYHHVVKKHWDNSRFARVRKNYYYSSFKDGIVEVYIPTFADKSRNMKYHRIIIKTLPYLDKEIMLDEAENLRKHIYVSKGHGPVGITDSTTIVLMARHISPAALIQYRKDKKLIYYGLKPK</sequence>
<proteinExistence type="predicted"/>